<dbReference type="EMBL" id="JAFHDT010000467">
    <property type="protein sequence ID" value="KAI7789432.1"/>
    <property type="molecule type" value="Genomic_DNA"/>
</dbReference>
<reference evidence="2" key="1">
    <citation type="submission" date="2021-02" db="EMBL/GenBank/DDBJ databases">
        <title>Comparative genomics reveals that relaxation of natural selection precedes convergent phenotypic evolution of cavefish.</title>
        <authorList>
            <person name="Peng Z."/>
        </authorList>
    </citation>
    <scope>NUCLEOTIDE SEQUENCE</scope>
    <source>
        <tissue evidence="2">Muscle</tissue>
    </source>
</reference>
<dbReference type="PANTHER" id="PTHR17609">
    <property type="entry name" value="HMG DOMAIN-CONTAINING PROTEIN 3"/>
    <property type="match status" value="1"/>
</dbReference>
<keyword evidence="3" id="KW-1185">Reference proteome</keyword>
<dbReference type="Pfam" id="PF18717">
    <property type="entry name" value="CxC4"/>
    <property type="match status" value="1"/>
</dbReference>
<evidence type="ECO:0000313" key="2">
    <source>
        <dbReference type="EMBL" id="KAI7789432.1"/>
    </source>
</evidence>
<protein>
    <submittedName>
        <fullName evidence="2">HMG domain-containing protein 3-like</fullName>
    </submittedName>
</protein>
<evidence type="ECO:0000259" key="1">
    <source>
        <dbReference type="Pfam" id="PF18717"/>
    </source>
</evidence>
<comment type="caution">
    <text evidence="2">The sequence shown here is derived from an EMBL/GenBank/DDBJ whole genome shotgun (WGS) entry which is preliminary data.</text>
</comment>
<dbReference type="InterPro" id="IPR039598">
    <property type="entry name" value="HMGXB3"/>
</dbReference>
<evidence type="ECO:0000313" key="3">
    <source>
        <dbReference type="Proteomes" id="UP001059041"/>
    </source>
</evidence>
<proteinExistence type="predicted"/>
<dbReference type="AlphaFoldDB" id="A0A9W7T2Q5"/>
<dbReference type="PANTHER" id="PTHR17609:SF3">
    <property type="entry name" value="SAP DOMAIN-CONTAINING PROTEIN"/>
    <property type="match status" value="1"/>
</dbReference>
<accession>A0A9W7T2Q5</accession>
<gene>
    <name evidence="2" type="ORF">IRJ41_011517</name>
</gene>
<organism evidence="2 3">
    <name type="scientific">Triplophysa rosa</name>
    <name type="common">Cave loach</name>
    <dbReference type="NCBI Taxonomy" id="992332"/>
    <lineage>
        <taxon>Eukaryota</taxon>
        <taxon>Metazoa</taxon>
        <taxon>Chordata</taxon>
        <taxon>Craniata</taxon>
        <taxon>Vertebrata</taxon>
        <taxon>Euteleostomi</taxon>
        <taxon>Actinopterygii</taxon>
        <taxon>Neopterygii</taxon>
        <taxon>Teleostei</taxon>
        <taxon>Ostariophysi</taxon>
        <taxon>Cypriniformes</taxon>
        <taxon>Nemacheilidae</taxon>
        <taxon>Triplophysa</taxon>
    </lineage>
</organism>
<dbReference type="Proteomes" id="UP001059041">
    <property type="component" value="Unassembled WGS sequence"/>
</dbReference>
<dbReference type="InterPro" id="IPR040648">
    <property type="entry name" value="HMGXB3_CxC4"/>
</dbReference>
<sequence>MCAAASSVCAPSSMCAAASSVCAPSSVCAAASSACAPSSVCAAASSACAPSSACAAPSSACAAPSSACAAASSACAAASSACAAASSACAPSSMCAEASSACAPSSACAAAFSTCAPSSACAAPSSACAAPSSMCAAASSACAPSSVCAAASSAYAPSSVCAAASSACAPSISARSSVHCVTACKTTTLYPTVIRLSNSEDTPTSSTPPQTPYTNKQITQKVLKSKPKRTTCTFCNMIVNKKNIKIHIQRRHLSANTDVNANHHLPSQCIDRNKGIFAVGRTFSGFGNPIHVQKCTWGNNHQVSCELEQCKRSSEFSRRIGLMGFQCIHVKSLSYCPISSEPDITLKEEVLSDMSIAKWHLNQTRPELFLKVICTDSDVFDTFAESGREDVHTEESLLYPPNGRALTAIVLYLLDNKKLPNVLPKDVCSPQNIESLPKHLIPLETFCTVCPGKIPLSDPILITQKAKIVTFTGILEAVTSYCKRCGVCGHFYRYQEWAEGLHNFDDHTILTLHLCLFLRQSVQVSPSYEKWAPWIGPRTRASKQVLNTEYAKLKATTSVAEQADIDITEERLSSELMNLKGSKMDLLLRLREEMKTRSTYDKVFQKVWGASGGWAVIMCPCGIVNSVKFNIRAESPRDYADMLLSFQHFPNIVIYDFARGLATHTNLREPERLPFSPYEGRVAAATPENILSARRGELKMNLPWLQLKKDPPDLNGHPATGSAEHYALYDTFHQYNTRDDKDALRVIGLVPELCGWINSQAAEQLFSGMRKNNYFMNSLSPASHIFLMRNILHHHNERVNQRTLADFKQVSHGEITLDADGKAILECPFTVPKASLQNAAFSFTSLTLCLEKLELYPPALDPLWSLGHTTEFKEGQLWTVNS</sequence>
<name>A0A9W7T2Q5_TRIRA</name>
<feature type="domain" description="HMG" evidence="1">
    <location>
        <begin position="436"/>
        <end position="525"/>
    </location>
</feature>